<reference evidence="2 3" key="1">
    <citation type="submission" date="2024-07" db="EMBL/GenBank/DDBJ databases">
        <title>Chromosome-level genome assembly of the water stick insect Ranatra chinensis (Heteroptera: Nepidae).</title>
        <authorList>
            <person name="Liu X."/>
        </authorList>
    </citation>
    <scope>NUCLEOTIDE SEQUENCE [LARGE SCALE GENOMIC DNA]</scope>
    <source>
        <strain evidence="2">Cailab_2021Rc</strain>
        <tissue evidence="2">Muscle</tissue>
    </source>
</reference>
<protein>
    <submittedName>
        <fullName evidence="2">Uncharacterized protein</fullName>
    </submittedName>
</protein>
<name>A0ABD0YAR3_9HEMI</name>
<comment type="caution">
    <text evidence="2">The sequence shown here is derived from an EMBL/GenBank/DDBJ whole genome shotgun (WGS) entry which is preliminary data.</text>
</comment>
<gene>
    <name evidence="2" type="ORF">AAG570_014093</name>
</gene>
<evidence type="ECO:0000313" key="2">
    <source>
        <dbReference type="EMBL" id="KAL1109984.1"/>
    </source>
</evidence>
<evidence type="ECO:0000313" key="3">
    <source>
        <dbReference type="Proteomes" id="UP001558652"/>
    </source>
</evidence>
<dbReference type="EMBL" id="JBFDAA010000114">
    <property type="protein sequence ID" value="KAL1109984.1"/>
    <property type="molecule type" value="Genomic_DNA"/>
</dbReference>
<dbReference type="Proteomes" id="UP001558652">
    <property type="component" value="Unassembled WGS sequence"/>
</dbReference>
<accession>A0ABD0YAR3</accession>
<feature type="region of interest" description="Disordered" evidence="1">
    <location>
        <begin position="489"/>
        <end position="512"/>
    </location>
</feature>
<dbReference type="AlphaFoldDB" id="A0ABD0YAR3"/>
<sequence>MRVNTAGRQLGTFMTTRQALHEMQHLNGTLQHAQRRGTEDQTFSLRKEGLASTPRAIASTSFMGGEEVREVGSTEERLGCCYGEEECCLDERGAEVYAPQPPECPSMPSCRPKELTEFRHFSLVLCTLRPTRPSRTHPSYPPRRLKRWTPYLVSGAVRHTTGFGQSAILSGKLPSFGKVKVMDSLIGNMTRSMEEDAENGGISMFGQTTQFAIVGSFHKGLPPLGPYKGSRFCAERLAHTVLTVAHGAWCVVRGYVEDEVGTSRGGSSAGPLRSVAQIQLKSAASKGSRRLAGAGWWGCHLRTFLPPPTRVEVAGSFWVGREVAAVPSAASAASAASGHSAATPSTSSGRVRLLLFATCYVDSRLPMTVVMEPYGLPDYYTMSYARASAVRHLQRRLTSVHGPSPPEERPTYRTAVISNLCGRSALVGDSGLTTLAENMFCVGARHVAYMASDRITVSAATTFSTPLHRVDEGVTSGERHGANDSLICEEGSRGGTHPSLEPSTQTGVPSAPWPSVTPHCLIMFIRCDCRVVRARDGSHDGVRECGQWAASSHPGGTELMKNDVLRGNGIIIIATDTLCCQMLSHDTNRMVILRGDTELSGDCDTALKIRGTITYLKNAIVRLQIDTELSGDRAARYVVWPDVIT</sequence>
<evidence type="ECO:0000256" key="1">
    <source>
        <dbReference type="SAM" id="MobiDB-lite"/>
    </source>
</evidence>
<proteinExistence type="predicted"/>
<organism evidence="2 3">
    <name type="scientific">Ranatra chinensis</name>
    <dbReference type="NCBI Taxonomy" id="642074"/>
    <lineage>
        <taxon>Eukaryota</taxon>
        <taxon>Metazoa</taxon>
        <taxon>Ecdysozoa</taxon>
        <taxon>Arthropoda</taxon>
        <taxon>Hexapoda</taxon>
        <taxon>Insecta</taxon>
        <taxon>Pterygota</taxon>
        <taxon>Neoptera</taxon>
        <taxon>Paraneoptera</taxon>
        <taxon>Hemiptera</taxon>
        <taxon>Heteroptera</taxon>
        <taxon>Panheteroptera</taxon>
        <taxon>Nepomorpha</taxon>
        <taxon>Nepidae</taxon>
        <taxon>Ranatrinae</taxon>
        <taxon>Ranatra</taxon>
    </lineage>
</organism>
<keyword evidence="3" id="KW-1185">Reference proteome</keyword>